<evidence type="ECO:0000313" key="2">
    <source>
        <dbReference type="EMBL" id="SIT02196.1"/>
    </source>
</evidence>
<sequence>MPALSPDTLTIDAFEERMRLRRRMFAQCGVSVAALHAAQDLDAAARRSVETCVSCDADGSCAAWLGAGQRGETPPRFCPNRDLIASLRADGRADMPVS</sequence>
<proteinExistence type="predicted"/>
<organism evidence="2 3">
    <name type="scientific">Roseivivax lentus</name>
    <dbReference type="NCBI Taxonomy" id="633194"/>
    <lineage>
        <taxon>Bacteria</taxon>
        <taxon>Pseudomonadati</taxon>
        <taxon>Pseudomonadota</taxon>
        <taxon>Alphaproteobacteria</taxon>
        <taxon>Rhodobacterales</taxon>
        <taxon>Roseobacteraceae</taxon>
        <taxon>Roseivivax</taxon>
    </lineage>
</organism>
<dbReference type="EMBL" id="FTOQ01000010">
    <property type="protein sequence ID" value="SIT02196.1"/>
    <property type="molecule type" value="Genomic_DNA"/>
</dbReference>
<evidence type="ECO:0000259" key="1">
    <source>
        <dbReference type="Pfam" id="PF20056"/>
    </source>
</evidence>
<evidence type="ECO:0000313" key="3">
    <source>
        <dbReference type="Proteomes" id="UP000186684"/>
    </source>
</evidence>
<protein>
    <recommendedName>
        <fullName evidence="1">DUF6455 domain-containing protein</fullName>
    </recommendedName>
</protein>
<reference evidence="3" key="1">
    <citation type="submission" date="2017-01" db="EMBL/GenBank/DDBJ databases">
        <authorList>
            <person name="Varghese N."/>
            <person name="Submissions S."/>
        </authorList>
    </citation>
    <scope>NUCLEOTIDE SEQUENCE [LARGE SCALE GENOMIC DNA]</scope>
    <source>
        <strain evidence="3">DSM 29430</strain>
    </source>
</reference>
<dbReference type="Proteomes" id="UP000186684">
    <property type="component" value="Unassembled WGS sequence"/>
</dbReference>
<accession>A0A1N7NV98</accession>
<keyword evidence="3" id="KW-1185">Reference proteome</keyword>
<dbReference type="InterPro" id="IPR045601">
    <property type="entry name" value="DUF6455"/>
</dbReference>
<name>A0A1N7NV98_9RHOB</name>
<dbReference type="OrthoDB" id="7856557at2"/>
<dbReference type="AlphaFoldDB" id="A0A1N7NV98"/>
<dbReference type="Pfam" id="PF20056">
    <property type="entry name" value="DUF6455"/>
    <property type="match status" value="1"/>
</dbReference>
<dbReference type="STRING" id="633194.SAMN05421759_11087"/>
<gene>
    <name evidence="2" type="ORF">SAMN05421759_11087</name>
</gene>
<feature type="domain" description="DUF6455" evidence="1">
    <location>
        <begin position="13"/>
        <end position="89"/>
    </location>
</feature>
<dbReference type="RefSeq" id="WP_076449183.1">
    <property type="nucleotide sequence ID" value="NZ_FTOQ01000010.1"/>
</dbReference>